<sequence>MLSYAFVLLHASILLAGFTGVLGRLITLNEGLLVWYRVMMASVFFFIYLAVTKGRIRLPFKDIIRIAWVGLLLCIHWLLFYGSIKYSNVSIGVVCFASVGFFTALIDPFCSKRPFSFREVAFSLLTILGIALIFHFDARYQTGIILGIFSAIAAALLTIENRRVGSDYPLMTFLFYEIAASFVIMSAFLPLYLSFFPVPTIVPSMSDFIYLLLLSSFCTVGMFSLQIEALKRLSSFTVNLSYNLEPVYSIILAMIIFNEAKDLNFSFYVGLILICASVILQSYVHWNTFKKIQAVAKRSSRKN</sequence>
<feature type="transmembrane region" description="Helical" evidence="1">
    <location>
        <begin position="208"/>
        <end position="227"/>
    </location>
</feature>
<reference evidence="3 4" key="1">
    <citation type="journal article" date="2021" name="Sci. Rep.">
        <title>The distribution of antibiotic resistance genes in chicken gut microbiota commensals.</title>
        <authorList>
            <person name="Juricova H."/>
            <person name="Matiasovicova J."/>
            <person name="Kubasova T."/>
            <person name="Cejkova D."/>
            <person name="Rychlik I."/>
        </authorList>
    </citation>
    <scope>NUCLEOTIDE SEQUENCE [LARGE SCALE GENOMIC DNA]</scope>
    <source>
        <strain evidence="3 4">An562</strain>
    </source>
</reference>
<evidence type="ECO:0000313" key="4">
    <source>
        <dbReference type="Proteomes" id="UP000777002"/>
    </source>
</evidence>
<feature type="domain" description="EamA" evidence="2">
    <location>
        <begin position="7"/>
        <end position="134"/>
    </location>
</feature>
<dbReference type="Pfam" id="PF00892">
    <property type="entry name" value="EamA"/>
    <property type="match status" value="2"/>
</dbReference>
<comment type="caution">
    <text evidence="3">The sequence shown here is derived from an EMBL/GenBank/DDBJ whole genome shotgun (WGS) entry which is preliminary data.</text>
</comment>
<dbReference type="EMBL" id="JACJKX010000003">
    <property type="protein sequence ID" value="MBM6928108.1"/>
    <property type="molecule type" value="Genomic_DNA"/>
</dbReference>
<feature type="transmembrane region" description="Helical" evidence="1">
    <location>
        <begin position="263"/>
        <end position="284"/>
    </location>
</feature>
<feature type="transmembrane region" description="Helical" evidence="1">
    <location>
        <begin position="33"/>
        <end position="51"/>
    </location>
</feature>
<name>A0ABS2GQJ3_9BURK</name>
<feature type="transmembrane region" description="Helical" evidence="1">
    <location>
        <begin position="86"/>
        <end position="105"/>
    </location>
</feature>
<proteinExistence type="predicted"/>
<dbReference type="InterPro" id="IPR000620">
    <property type="entry name" value="EamA_dom"/>
</dbReference>
<feature type="domain" description="EamA" evidence="2">
    <location>
        <begin position="142"/>
        <end position="280"/>
    </location>
</feature>
<organism evidence="3 4">
    <name type="scientific">Parasutterella secunda</name>
    <dbReference type="NCBI Taxonomy" id="626947"/>
    <lineage>
        <taxon>Bacteria</taxon>
        <taxon>Pseudomonadati</taxon>
        <taxon>Pseudomonadota</taxon>
        <taxon>Betaproteobacteria</taxon>
        <taxon>Burkholderiales</taxon>
        <taxon>Sutterellaceae</taxon>
        <taxon>Parasutterella</taxon>
    </lineage>
</organism>
<accession>A0ABS2GQJ3</accession>
<keyword evidence="1" id="KW-0472">Membrane</keyword>
<protein>
    <submittedName>
        <fullName evidence="3">DMT family transporter</fullName>
    </submittedName>
</protein>
<keyword evidence="1" id="KW-0812">Transmembrane</keyword>
<feature type="transmembrane region" description="Helical" evidence="1">
    <location>
        <begin position="142"/>
        <end position="161"/>
    </location>
</feature>
<gene>
    <name evidence="3" type="ORF">H5985_02315</name>
</gene>
<keyword evidence="4" id="KW-1185">Reference proteome</keyword>
<dbReference type="RefSeq" id="WP_205049711.1">
    <property type="nucleotide sequence ID" value="NZ_JACJKX010000003.1"/>
</dbReference>
<dbReference type="PANTHER" id="PTHR22911:SF79">
    <property type="entry name" value="MOBA-LIKE NTP TRANSFERASE DOMAIN-CONTAINING PROTEIN"/>
    <property type="match status" value="1"/>
</dbReference>
<feature type="transmembrane region" description="Helical" evidence="1">
    <location>
        <begin position="117"/>
        <end position="136"/>
    </location>
</feature>
<evidence type="ECO:0000256" key="1">
    <source>
        <dbReference type="SAM" id="Phobius"/>
    </source>
</evidence>
<feature type="transmembrane region" description="Helical" evidence="1">
    <location>
        <begin position="63"/>
        <end position="80"/>
    </location>
</feature>
<keyword evidence="1" id="KW-1133">Transmembrane helix</keyword>
<evidence type="ECO:0000259" key="2">
    <source>
        <dbReference type="Pfam" id="PF00892"/>
    </source>
</evidence>
<dbReference type="PANTHER" id="PTHR22911">
    <property type="entry name" value="ACYL-MALONYL CONDENSING ENZYME-RELATED"/>
    <property type="match status" value="1"/>
</dbReference>
<dbReference type="Proteomes" id="UP000777002">
    <property type="component" value="Unassembled WGS sequence"/>
</dbReference>
<dbReference type="SUPFAM" id="SSF103481">
    <property type="entry name" value="Multidrug resistance efflux transporter EmrE"/>
    <property type="match status" value="2"/>
</dbReference>
<dbReference type="InterPro" id="IPR037185">
    <property type="entry name" value="EmrE-like"/>
</dbReference>
<evidence type="ECO:0000313" key="3">
    <source>
        <dbReference type="EMBL" id="MBM6928108.1"/>
    </source>
</evidence>
<feature type="transmembrane region" description="Helical" evidence="1">
    <location>
        <begin position="173"/>
        <end position="196"/>
    </location>
</feature>